<evidence type="ECO:0000256" key="4">
    <source>
        <dbReference type="ARBA" id="ARBA00022960"/>
    </source>
</evidence>
<sequence length="436" mass="47813">MSKFKIQMPNQIQNTKSKKYFVIKPFDIHLSFVIWILAFLFVWPASAQTDLSSGYTLRSPGNDLEISVAPNAINRSLYVDLQEASSWPAIPVDKVLISKVYYYAFLPAAENRLDSPLALTASYPQDEERFKEIFVFDEPTGTWRHLTGGIDTTINKLSAQTARASSFVAMMADKLDRGEYLKQDINSPSILVADAGSGAILLERGSNIKRPIASLTKLMTVAVFLDNNPGWSKKIAMQKSDDTIPAKIYVKVGDKISTRDLFFATLAPSANNAAKALARSTGLASRTFVAEMNKKAKALGMVNTRFVEPTGLSAGNVSTAEDYLKLAQDLLKNNLVRQATTIKKYQLTLTRGKKTIKLALTNSNKILDSPFTITGSKTGYTTEAGRCLMIRAKNKDNREVIVITLGATAPGKQWTDMNALLAAALTDSAGYKLANE</sequence>
<dbReference type="InterPro" id="IPR018044">
    <property type="entry name" value="Peptidase_S11"/>
</dbReference>
<evidence type="ECO:0000256" key="7">
    <source>
        <dbReference type="PIRSR" id="PIRSR618044-1"/>
    </source>
</evidence>
<evidence type="ECO:0000256" key="8">
    <source>
        <dbReference type="PIRSR" id="PIRSR618044-2"/>
    </source>
</evidence>
<dbReference type="GO" id="GO:0071555">
    <property type="term" value="P:cell wall organization"/>
    <property type="evidence" value="ECO:0007669"/>
    <property type="project" value="UniProtKB-KW"/>
</dbReference>
<feature type="domain" description="Peptidase S11 D-alanyl-D-alanine carboxypeptidase A N-terminal" evidence="10">
    <location>
        <begin position="183"/>
        <end position="408"/>
    </location>
</feature>
<feature type="active site" evidence="7">
    <location>
        <position position="269"/>
    </location>
</feature>
<feature type="binding site" evidence="8">
    <location>
        <position position="377"/>
    </location>
    <ligand>
        <name>substrate</name>
    </ligand>
</feature>
<evidence type="ECO:0000256" key="3">
    <source>
        <dbReference type="ARBA" id="ARBA00022801"/>
    </source>
</evidence>
<evidence type="ECO:0000259" key="10">
    <source>
        <dbReference type="Pfam" id="PF00768"/>
    </source>
</evidence>
<organism evidence="11 12">
    <name type="scientific">Candidatus Komeilibacteria bacterium RIFCSPLOWO2_02_FULL_48_11</name>
    <dbReference type="NCBI Taxonomy" id="1798553"/>
    <lineage>
        <taxon>Bacteria</taxon>
        <taxon>Candidatus Komeiliibacteriota</taxon>
    </lineage>
</organism>
<reference evidence="11 12" key="1">
    <citation type="journal article" date="2016" name="Nat. Commun.">
        <title>Thousands of microbial genomes shed light on interconnected biogeochemical processes in an aquifer system.</title>
        <authorList>
            <person name="Anantharaman K."/>
            <person name="Brown C.T."/>
            <person name="Hug L.A."/>
            <person name="Sharon I."/>
            <person name="Castelle C.J."/>
            <person name="Probst A.J."/>
            <person name="Thomas B.C."/>
            <person name="Singh A."/>
            <person name="Wilkins M.J."/>
            <person name="Karaoz U."/>
            <person name="Brodie E.L."/>
            <person name="Williams K.H."/>
            <person name="Hubbard S.S."/>
            <person name="Banfield J.F."/>
        </authorList>
    </citation>
    <scope>NUCLEOTIDE SEQUENCE [LARGE SCALE GENOMIC DNA]</scope>
</reference>
<dbReference type="GO" id="GO:0008360">
    <property type="term" value="P:regulation of cell shape"/>
    <property type="evidence" value="ECO:0007669"/>
    <property type="project" value="UniProtKB-KW"/>
</dbReference>
<dbReference type="PANTHER" id="PTHR21581:SF26">
    <property type="entry name" value="D-ALANYL-D-ALANINE ENDOPEPTIDASE"/>
    <property type="match status" value="1"/>
</dbReference>
<feature type="active site" description="Proton acceptor" evidence="7">
    <location>
        <position position="217"/>
    </location>
</feature>
<dbReference type="InterPro" id="IPR012338">
    <property type="entry name" value="Beta-lactam/transpept-like"/>
</dbReference>
<evidence type="ECO:0000256" key="2">
    <source>
        <dbReference type="ARBA" id="ARBA00022729"/>
    </source>
</evidence>
<protein>
    <recommendedName>
        <fullName evidence="10">Peptidase S11 D-alanyl-D-alanine carboxypeptidase A N-terminal domain-containing protein</fullName>
    </recommendedName>
</protein>
<dbReference type="EMBL" id="MHKO01000058">
    <property type="protein sequence ID" value="OGY90922.1"/>
    <property type="molecule type" value="Genomic_DNA"/>
</dbReference>
<dbReference type="InterPro" id="IPR001967">
    <property type="entry name" value="Peptidase_S11_N"/>
</dbReference>
<dbReference type="STRING" id="1798553.A3H70_01745"/>
<dbReference type="Pfam" id="PF00768">
    <property type="entry name" value="Peptidase_S11"/>
    <property type="match status" value="1"/>
</dbReference>
<comment type="caution">
    <text evidence="11">The sequence shown here is derived from an EMBL/GenBank/DDBJ whole genome shotgun (WGS) entry which is preliminary data.</text>
</comment>
<evidence type="ECO:0000313" key="12">
    <source>
        <dbReference type="Proteomes" id="UP000178109"/>
    </source>
</evidence>
<feature type="active site" description="Acyl-ester intermediate" evidence="7">
    <location>
        <position position="214"/>
    </location>
</feature>
<evidence type="ECO:0000256" key="9">
    <source>
        <dbReference type="RuleBase" id="RU004016"/>
    </source>
</evidence>
<dbReference type="GO" id="GO:0009002">
    <property type="term" value="F:serine-type D-Ala-D-Ala carboxypeptidase activity"/>
    <property type="evidence" value="ECO:0007669"/>
    <property type="project" value="InterPro"/>
</dbReference>
<dbReference type="GO" id="GO:0006508">
    <property type="term" value="P:proteolysis"/>
    <property type="evidence" value="ECO:0007669"/>
    <property type="project" value="InterPro"/>
</dbReference>
<dbReference type="GO" id="GO:0009252">
    <property type="term" value="P:peptidoglycan biosynthetic process"/>
    <property type="evidence" value="ECO:0007669"/>
    <property type="project" value="UniProtKB-KW"/>
</dbReference>
<evidence type="ECO:0000313" key="11">
    <source>
        <dbReference type="EMBL" id="OGY90922.1"/>
    </source>
</evidence>
<evidence type="ECO:0000256" key="1">
    <source>
        <dbReference type="ARBA" id="ARBA00007164"/>
    </source>
</evidence>
<gene>
    <name evidence="11" type="ORF">A3H70_01745</name>
</gene>
<evidence type="ECO:0000256" key="5">
    <source>
        <dbReference type="ARBA" id="ARBA00022984"/>
    </source>
</evidence>
<keyword evidence="6" id="KW-0961">Cell wall biogenesis/degradation</keyword>
<keyword evidence="5" id="KW-0573">Peptidoglycan synthesis</keyword>
<dbReference type="AlphaFoldDB" id="A0A1G2BP69"/>
<accession>A0A1G2BP69</accession>
<keyword evidence="4" id="KW-0133">Cell shape</keyword>
<keyword evidence="2" id="KW-0732">Signal</keyword>
<dbReference type="Gene3D" id="3.40.710.10">
    <property type="entry name" value="DD-peptidase/beta-lactamase superfamily"/>
    <property type="match status" value="1"/>
</dbReference>
<dbReference type="PRINTS" id="PR00725">
    <property type="entry name" value="DADACBPTASE1"/>
</dbReference>
<evidence type="ECO:0000256" key="6">
    <source>
        <dbReference type="ARBA" id="ARBA00023316"/>
    </source>
</evidence>
<dbReference type="PANTHER" id="PTHR21581">
    <property type="entry name" value="D-ALANYL-D-ALANINE CARBOXYPEPTIDASE"/>
    <property type="match status" value="1"/>
</dbReference>
<comment type="similarity">
    <text evidence="1 9">Belongs to the peptidase S11 family.</text>
</comment>
<proteinExistence type="inferred from homology"/>
<dbReference type="SUPFAM" id="SSF56601">
    <property type="entry name" value="beta-lactamase/transpeptidase-like"/>
    <property type="match status" value="1"/>
</dbReference>
<name>A0A1G2BP69_9BACT</name>
<keyword evidence="3" id="KW-0378">Hydrolase</keyword>
<dbReference type="Proteomes" id="UP000178109">
    <property type="component" value="Unassembled WGS sequence"/>
</dbReference>